<keyword evidence="2" id="KW-1185">Reference proteome</keyword>
<evidence type="ECO:0000313" key="2">
    <source>
        <dbReference type="Proteomes" id="UP000017590"/>
    </source>
</evidence>
<evidence type="ECO:0000313" key="1">
    <source>
        <dbReference type="EMBL" id="AGY77891.1"/>
    </source>
</evidence>
<reference evidence="2" key="1">
    <citation type="journal article" date="2014" name="Biotechnol. Biofuels">
        <title>Comparison of single-molecule sequencing and hybrid approaches for finishing the genome of Clostridium autoethanogenum and analysis of CRISPR systems in industrial relevant Clostridia.</title>
        <authorList>
            <person name="Brown S.D."/>
            <person name="Nagaraju S."/>
            <person name="Utturkar S."/>
            <person name="De Tissera S."/>
            <person name="Segovia S."/>
            <person name="Mitchell W."/>
            <person name="Land M.L."/>
            <person name="Dassanayake A."/>
            <person name="Kopke M."/>
        </authorList>
    </citation>
    <scope>NUCLEOTIDE SEQUENCE [LARGE SCALE GENOMIC DNA]</scope>
    <source>
        <strain evidence="2">DSM 10061</strain>
    </source>
</reference>
<protein>
    <submittedName>
        <fullName evidence="1">Uncharacterized protein</fullName>
    </submittedName>
</protein>
<dbReference type="Proteomes" id="UP000017590">
    <property type="component" value="Chromosome"/>
</dbReference>
<proteinExistence type="predicted"/>
<dbReference type="EMBL" id="CP006763">
    <property type="protein sequence ID" value="AGY77891.1"/>
    <property type="molecule type" value="Genomic_DNA"/>
</dbReference>
<accession>A0ABM5NZ34</accession>
<organism evidence="1 2">
    <name type="scientific">Clostridium autoethanogenum DSM 10061</name>
    <dbReference type="NCBI Taxonomy" id="1341692"/>
    <lineage>
        <taxon>Bacteria</taxon>
        <taxon>Bacillati</taxon>
        <taxon>Bacillota</taxon>
        <taxon>Clostridia</taxon>
        <taxon>Eubacteriales</taxon>
        <taxon>Clostridiaceae</taxon>
        <taxon>Clostridium</taxon>
    </lineage>
</organism>
<name>A0ABM5NZ34_9CLOT</name>
<dbReference type="RefSeq" id="WP_023163330.1">
    <property type="nucleotide sequence ID" value="NC_022592.1"/>
</dbReference>
<sequence>MITNTHLLISKIIYNYCGKKLNIKLNKWSFAYGNIKPDFVRDDSNYCHINNK</sequence>
<gene>
    <name evidence="1" type="ORF">CAETHG_3688</name>
</gene>